<reference evidence="13 14" key="1">
    <citation type="journal article" date="2007" name="Nature">
        <title>Evolution of genes and genomes on the Drosophila phylogeny.</title>
        <authorList>
            <consortium name="Drosophila 12 Genomes Consortium"/>
            <person name="Clark A.G."/>
            <person name="Eisen M.B."/>
            <person name="Smith D.R."/>
            <person name="Bergman C.M."/>
            <person name="Oliver B."/>
            <person name="Markow T.A."/>
            <person name="Kaufman T.C."/>
            <person name="Kellis M."/>
            <person name="Gelbart W."/>
            <person name="Iyer V.N."/>
            <person name="Pollard D.A."/>
            <person name="Sackton T.B."/>
            <person name="Larracuente A.M."/>
            <person name="Singh N.D."/>
            <person name="Abad J.P."/>
            <person name="Abt D.N."/>
            <person name="Adryan B."/>
            <person name="Aguade M."/>
            <person name="Akashi H."/>
            <person name="Anderson W.W."/>
            <person name="Aquadro C.F."/>
            <person name="Ardell D.H."/>
            <person name="Arguello R."/>
            <person name="Artieri C.G."/>
            <person name="Barbash D.A."/>
            <person name="Barker D."/>
            <person name="Barsanti P."/>
            <person name="Batterham P."/>
            <person name="Batzoglou S."/>
            <person name="Begun D."/>
            <person name="Bhutkar A."/>
            <person name="Blanco E."/>
            <person name="Bosak S.A."/>
            <person name="Bradley R.K."/>
            <person name="Brand A.D."/>
            <person name="Brent M.R."/>
            <person name="Brooks A.N."/>
            <person name="Brown R.H."/>
            <person name="Butlin R.K."/>
            <person name="Caggese C."/>
            <person name="Calvi B.R."/>
            <person name="Bernardo de Carvalho A."/>
            <person name="Caspi A."/>
            <person name="Castrezana S."/>
            <person name="Celniker S.E."/>
            <person name="Chang J.L."/>
            <person name="Chapple C."/>
            <person name="Chatterji S."/>
            <person name="Chinwalla A."/>
            <person name="Civetta A."/>
            <person name="Clifton S.W."/>
            <person name="Comeron J.M."/>
            <person name="Costello J.C."/>
            <person name="Coyne J.A."/>
            <person name="Daub J."/>
            <person name="David R.G."/>
            <person name="Delcher A.L."/>
            <person name="Delehaunty K."/>
            <person name="Do C.B."/>
            <person name="Ebling H."/>
            <person name="Edwards K."/>
            <person name="Eickbush T."/>
            <person name="Evans J.D."/>
            <person name="Filipski A."/>
            <person name="Findeiss S."/>
            <person name="Freyhult E."/>
            <person name="Fulton L."/>
            <person name="Fulton R."/>
            <person name="Garcia A.C."/>
            <person name="Gardiner A."/>
            <person name="Garfield D.A."/>
            <person name="Garvin B.E."/>
            <person name="Gibson G."/>
            <person name="Gilbert D."/>
            <person name="Gnerre S."/>
            <person name="Godfrey J."/>
            <person name="Good R."/>
            <person name="Gotea V."/>
            <person name="Gravely B."/>
            <person name="Greenberg A.J."/>
            <person name="Griffiths-Jones S."/>
            <person name="Gross S."/>
            <person name="Guigo R."/>
            <person name="Gustafson E.A."/>
            <person name="Haerty W."/>
            <person name="Hahn M.W."/>
            <person name="Halligan D.L."/>
            <person name="Halpern A.L."/>
            <person name="Halter G.M."/>
            <person name="Han M.V."/>
            <person name="Heger A."/>
            <person name="Hillier L."/>
            <person name="Hinrichs A.S."/>
            <person name="Holmes I."/>
            <person name="Hoskins R.A."/>
            <person name="Hubisz M.J."/>
            <person name="Hultmark D."/>
            <person name="Huntley M.A."/>
            <person name="Jaffe D.B."/>
            <person name="Jagadeeshan S."/>
            <person name="Jeck W.R."/>
            <person name="Johnson J."/>
            <person name="Jones C.D."/>
            <person name="Jordan W.C."/>
            <person name="Karpen G.H."/>
            <person name="Kataoka E."/>
            <person name="Keightley P.D."/>
            <person name="Kheradpour P."/>
            <person name="Kirkness E.F."/>
            <person name="Koerich L.B."/>
            <person name="Kristiansen K."/>
            <person name="Kudrna D."/>
            <person name="Kulathinal R.J."/>
            <person name="Kumar S."/>
            <person name="Kwok R."/>
            <person name="Lander E."/>
            <person name="Langley C.H."/>
            <person name="Lapoint R."/>
            <person name="Lazzaro B.P."/>
            <person name="Lee S.J."/>
            <person name="Levesque L."/>
            <person name="Li R."/>
            <person name="Lin C.F."/>
            <person name="Lin M.F."/>
            <person name="Lindblad-Toh K."/>
            <person name="Llopart A."/>
            <person name="Long M."/>
            <person name="Low L."/>
            <person name="Lozovsky E."/>
            <person name="Lu J."/>
            <person name="Luo M."/>
            <person name="Machado C.A."/>
            <person name="Makalowski W."/>
            <person name="Marzo M."/>
            <person name="Matsuda M."/>
            <person name="Matzkin L."/>
            <person name="McAllister B."/>
            <person name="McBride C.S."/>
            <person name="McKernan B."/>
            <person name="McKernan K."/>
            <person name="Mendez-Lago M."/>
            <person name="Minx P."/>
            <person name="Mollenhauer M.U."/>
            <person name="Montooth K."/>
            <person name="Mount S.M."/>
            <person name="Mu X."/>
            <person name="Myers E."/>
            <person name="Negre B."/>
            <person name="Newfeld S."/>
            <person name="Nielsen R."/>
            <person name="Noor M.A."/>
            <person name="O'Grady P."/>
            <person name="Pachter L."/>
            <person name="Papaceit M."/>
            <person name="Parisi M.J."/>
            <person name="Parisi M."/>
            <person name="Parts L."/>
            <person name="Pedersen J.S."/>
            <person name="Pesole G."/>
            <person name="Phillippy A.M."/>
            <person name="Ponting C.P."/>
            <person name="Pop M."/>
            <person name="Porcelli D."/>
            <person name="Powell J.R."/>
            <person name="Prohaska S."/>
            <person name="Pruitt K."/>
            <person name="Puig M."/>
            <person name="Quesneville H."/>
            <person name="Ram K.R."/>
            <person name="Rand D."/>
            <person name="Rasmussen M.D."/>
            <person name="Reed L.K."/>
            <person name="Reenan R."/>
            <person name="Reily A."/>
            <person name="Remington K.A."/>
            <person name="Rieger T.T."/>
            <person name="Ritchie M.G."/>
            <person name="Robin C."/>
            <person name="Rogers Y.H."/>
            <person name="Rohde C."/>
            <person name="Rozas J."/>
            <person name="Rubenfield M.J."/>
            <person name="Ruiz A."/>
            <person name="Russo S."/>
            <person name="Salzberg S.L."/>
            <person name="Sanchez-Gracia A."/>
            <person name="Saranga D.J."/>
            <person name="Sato H."/>
            <person name="Schaeffer S.W."/>
            <person name="Schatz M.C."/>
            <person name="Schlenke T."/>
            <person name="Schwartz R."/>
            <person name="Segarra C."/>
            <person name="Singh R.S."/>
            <person name="Sirot L."/>
            <person name="Sirota M."/>
            <person name="Sisneros N.B."/>
            <person name="Smith C.D."/>
            <person name="Smith T.F."/>
            <person name="Spieth J."/>
            <person name="Stage D.E."/>
            <person name="Stark A."/>
            <person name="Stephan W."/>
            <person name="Strausberg R.L."/>
            <person name="Strempel S."/>
            <person name="Sturgill D."/>
            <person name="Sutton G."/>
            <person name="Sutton G.G."/>
            <person name="Tao W."/>
            <person name="Teichmann S."/>
            <person name="Tobari Y.N."/>
            <person name="Tomimura Y."/>
            <person name="Tsolas J.M."/>
            <person name="Valente V.L."/>
            <person name="Venter E."/>
            <person name="Venter J.C."/>
            <person name="Vicario S."/>
            <person name="Vieira F.G."/>
            <person name="Vilella A.J."/>
            <person name="Villasante A."/>
            <person name="Walenz B."/>
            <person name="Wang J."/>
            <person name="Wasserman M."/>
            <person name="Watts T."/>
            <person name="Wilson D."/>
            <person name="Wilson R.K."/>
            <person name="Wing R.A."/>
            <person name="Wolfner M.F."/>
            <person name="Wong A."/>
            <person name="Wong G.K."/>
            <person name="Wu C.I."/>
            <person name="Wu G."/>
            <person name="Yamamoto D."/>
            <person name="Yang H.P."/>
            <person name="Yang S.P."/>
            <person name="Yorke J.A."/>
            <person name="Yoshida K."/>
            <person name="Zdobnov E."/>
            <person name="Zhang P."/>
            <person name="Zhang Y."/>
            <person name="Zimin A.V."/>
            <person name="Baldwin J."/>
            <person name="Abdouelleil A."/>
            <person name="Abdulkadir J."/>
            <person name="Abebe A."/>
            <person name="Abera B."/>
            <person name="Abreu J."/>
            <person name="Acer S.C."/>
            <person name="Aftuck L."/>
            <person name="Alexander A."/>
            <person name="An P."/>
            <person name="Anderson E."/>
            <person name="Anderson S."/>
            <person name="Arachi H."/>
            <person name="Azer M."/>
            <person name="Bachantsang P."/>
            <person name="Barry A."/>
            <person name="Bayul T."/>
            <person name="Berlin A."/>
            <person name="Bessette D."/>
            <person name="Bloom T."/>
            <person name="Blye J."/>
            <person name="Boguslavskiy L."/>
            <person name="Bonnet C."/>
            <person name="Boukhgalter B."/>
            <person name="Bourzgui I."/>
            <person name="Brown A."/>
            <person name="Cahill P."/>
            <person name="Channer S."/>
            <person name="Cheshatsang Y."/>
            <person name="Chuda L."/>
            <person name="Citroen M."/>
            <person name="Collymore A."/>
            <person name="Cooke P."/>
            <person name="Costello M."/>
            <person name="D'Aco K."/>
            <person name="Daza R."/>
            <person name="De Haan G."/>
            <person name="DeGray S."/>
            <person name="DeMaso C."/>
            <person name="Dhargay N."/>
            <person name="Dooley K."/>
            <person name="Dooley E."/>
            <person name="Doricent M."/>
            <person name="Dorje P."/>
            <person name="Dorjee K."/>
            <person name="Dupes A."/>
            <person name="Elong R."/>
            <person name="Falk J."/>
            <person name="Farina A."/>
            <person name="Faro S."/>
            <person name="Ferguson D."/>
            <person name="Fisher S."/>
            <person name="Foley C.D."/>
            <person name="Franke A."/>
            <person name="Friedrich D."/>
            <person name="Gadbois L."/>
            <person name="Gearin G."/>
            <person name="Gearin C.R."/>
            <person name="Giannoukos G."/>
            <person name="Goode T."/>
            <person name="Graham J."/>
            <person name="Grandbois E."/>
            <person name="Grewal S."/>
            <person name="Gyaltsen K."/>
            <person name="Hafez N."/>
            <person name="Hagos B."/>
            <person name="Hall J."/>
            <person name="Henson C."/>
            <person name="Hollinger A."/>
            <person name="Honan T."/>
            <person name="Huard M.D."/>
            <person name="Hughes L."/>
            <person name="Hurhula B."/>
            <person name="Husby M.E."/>
            <person name="Kamat A."/>
            <person name="Kanga B."/>
            <person name="Kashin S."/>
            <person name="Khazanovich D."/>
            <person name="Kisner P."/>
            <person name="Lance K."/>
            <person name="Lara M."/>
            <person name="Lee W."/>
            <person name="Lennon N."/>
            <person name="Letendre F."/>
            <person name="LeVine R."/>
            <person name="Lipovsky A."/>
            <person name="Liu X."/>
            <person name="Liu J."/>
            <person name="Liu S."/>
            <person name="Lokyitsang T."/>
            <person name="Lokyitsang Y."/>
            <person name="Lubonja R."/>
            <person name="Lui A."/>
            <person name="MacDonald P."/>
            <person name="Magnisalis V."/>
            <person name="Maru K."/>
            <person name="Matthews C."/>
            <person name="McCusker W."/>
            <person name="McDonough S."/>
            <person name="Mehta T."/>
            <person name="Meldrim J."/>
            <person name="Meneus L."/>
            <person name="Mihai O."/>
            <person name="Mihalev A."/>
            <person name="Mihova T."/>
            <person name="Mittelman R."/>
            <person name="Mlenga V."/>
            <person name="Montmayeur A."/>
            <person name="Mulrain L."/>
            <person name="Navidi A."/>
            <person name="Naylor J."/>
            <person name="Negash T."/>
            <person name="Nguyen T."/>
            <person name="Nguyen N."/>
            <person name="Nicol R."/>
            <person name="Norbu C."/>
            <person name="Norbu N."/>
            <person name="Novod N."/>
            <person name="O'Neill B."/>
            <person name="Osman S."/>
            <person name="Markiewicz E."/>
            <person name="Oyono O.L."/>
            <person name="Patti C."/>
            <person name="Phunkhang P."/>
            <person name="Pierre F."/>
            <person name="Priest M."/>
            <person name="Raghuraman S."/>
            <person name="Rege F."/>
            <person name="Reyes R."/>
            <person name="Rise C."/>
            <person name="Rogov P."/>
            <person name="Ross K."/>
            <person name="Ryan E."/>
            <person name="Settipalli S."/>
            <person name="Shea T."/>
            <person name="Sherpa N."/>
            <person name="Shi L."/>
            <person name="Shih D."/>
            <person name="Sparrow T."/>
            <person name="Spaulding J."/>
            <person name="Stalker J."/>
            <person name="Stange-Thomann N."/>
            <person name="Stavropoulos S."/>
            <person name="Stone C."/>
            <person name="Strader C."/>
            <person name="Tesfaye S."/>
            <person name="Thomson T."/>
            <person name="Thoulutsang Y."/>
            <person name="Thoulutsang D."/>
            <person name="Topham K."/>
            <person name="Topping I."/>
            <person name="Tsamla T."/>
            <person name="Vassiliev H."/>
            <person name="Vo A."/>
            <person name="Wangchuk T."/>
            <person name="Wangdi T."/>
            <person name="Weiand M."/>
            <person name="Wilkinson J."/>
            <person name="Wilson A."/>
            <person name="Yadav S."/>
            <person name="Young G."/>
            <person name="Yu Q."/>
            <person name="Zembek L."/>
            <person name="Zhong D."/>
            <person name="Zimmer A."/>
            <person name="Zwirko Z."/>
            <person name="Jaffe D.B."/>
            <person name="Alvarez P."/>
            <person name="Brockman W."/>
            <person name="Butler J."/>
            <person name="Chin C."/>
            <person name="Gnerre S."/>
            <person name="Grabherr M."/>
            <person name="Kleber M."/>
            <person name="Mauceli E."/>
            <person name="MacCallum I."/>
        </authorList>
    </citation>
    <scope>NUCLEOTIDE SEQUENCE [LARGE SCALE GENOMIC DNA]</scope>
    <source>
        <strain evidence="14">Tucson 14024-0371.13</strain>
    </source>
</reference>
<dbReference type="OrthoDB" id="3626597at2759"/>
<evidence type="ECO:0000256" key="2">
    <source>
        <dbReference type="ARBA" id="ARBA00005988"/>
    </source>
</evidence>
<dbReference type="SMART" id="SM00631">
    <property type="entry name" value="Zn_pept"/>
    <property type="match status" value="1"/>
</dbReference>
<dbReference type="EMBL" id="CH902618">
    <property type="protein sequence ID" value="EDV40715.2"/>
    <property type="molecule type" value="Genomic_DNA"/>
</dbReference>
<keyword evidence="7 13" id="KW-0378">Hydrolase</keyword>
<gene>
    <name evidence="13" type="primary">Dana\GF23783</name>
    <name evidence="13" type="synonym">dana_GLEANR_8557</name>
    <name evidence="13" type="ORF">GF23783</name>
</gene>
<evidence type="ECO:0000256" key="1">
    <source>
        <dbReference type="ARBA" id="ARBA00001947"/>
    </source>
</evidence>
<comment type="similarity">
    <text evidence="2 10">Belongs to the peptidase M14 family.</text>
</comment>
<protein>
    <recommendedName>
        <fullName evidence="12">Peptidase M14 domain-containing protein</fullName>
    </recommendedName>
</protein>
<dbReference type="MEROPS" id="M14.A17"/>
<feature type="signal peptide" evidence="11">
    <location>
        <begin position="1"/>
        <end position="17"/>
    </location>
</feature>
<evidence type="ECO:0000259" key="12">
    <source>
        <dbReference type="PROSITE" id="PS52035"/>
    </source>
</evidence>
<dbReference type="Gene3D" id="3.40.630.10">
    <property type="entry name" value="Zn peptidases"/>
    <property type="match status" value="1"/>
</dbReference>
<comment type="caution">
    <text evidence="10">Lacks conserved residue(s) required for the propagation of feature annotation.</text>
</comment>
<evidence type="ECO:0000313" key="13">
    <source>
        <dbReference type="EMBL" id="EDV40715.2"/>
    </source>
</evidence>
<organism evidence="13 14">
    <name type="scientific">Drosophila ananassae</name>
    <name type="common">Fruit fly</name>
    <dbReference type="NCBI Taxonomy" id="7217"/>
    <lineage>
        <taxon>Eukaryota</taxon>
        <taxon>Metazoa</taxon>
        <taxon>Ecdysozoa</taxon>
        <taxon>Arthropoda</taxon>
        <taxon>Hexapoda</taxon>
        <taxon>Insecta</taxon>
        <taxon>Pterygota</taxon>
        <taxon>Neoptera</taxon>
        <taxon>Endopterygota</taxon>
        <taxon>Diptera</taxon>
        <taxon>Brachycera</taxon>
        <taxon>Muscomorpha</taxon>
        <taxon>Ephydroidea</taxon>
        <taxon>Drosophilidae</taxon>
        <taxon>Drosophila</taxon>
        <taxon>Sophophora</taxon>
    </lineage>
</organism>
<evidence type="ECO:0000256" key="4">
    <source>
        <dbReference type="ARBA" id="ARBA00022670"/>
    </source>
</evidence>
<keyword evidence="8" id="KW-0862">Zinc</keyword>
<accession>B3M5Z9</accession>
<feature type="domain" description="Peptidase M14" evidence="12">
    <location>
        <begin position="39"/>
        <end position="188"/>
    </location>
</feature>
<keyword evidence="6 11" id="KW-0732">Signal</keyword>
<sequence length="188" mass="21755">MMWRALFSIALIVGVCGSHMEGPSIRRRELHEPKINLNEYPSYEDIIKFLRDFAWVHRNRIHLRNVGQSYENRTLQVAVISNGDGRPNKKVIFIDAALLGREWLCPITALYVIHQLIVEYQTNSHLLDNYDWMVLPLANPDGYEYSRNIDSYWAITRSQNNEHCYGTKPKLQLPLGRGTSGVEGSLQR</sequence>
<dbReference type="PROSITE" id="PS52035">
    <property type="entry name" value="PEPTIDASE_M14"/>
    <property type="match status" value="1"/>
</dbReference>
<keyword evidence="3 13" id="KW-0121">Carboxypeptidase</keyword>
<dbReference type="FunFam" id="3.40.630.10:FF:000084">
    <property type="entry name" value="Carboxypeptidase B2"/>
    <property type="match status" value="1"/>
</dbReference>
<evidence type="ECO:0000256" key="9">
    <source>
        <dbReference type="ARBA" id="ARBA00023049"/>
    </source>
</evidence>
<dbReference type="Pfam" id="PF00246">
    <property type="entry name" value="Peptidase_M14"/>
    <property type="match status" value="1"/>
</dbReference>
<dbReference type="eggNOG" id="KOG2650">
    <property type="taxonomic scope" value="Eukaryota"/>
</dbReference>
<keyword evidence="9" id="KW-0482">Metalloprotease</keyword>
<evidence type="ECO:0000256" key="3">
    <source>
        <dbReference type="ARBA" id="ARBA00022645"/>
    </source>
</evidence>
<dbReference type="HOGENOM" id="CLU_1355904_0_0_1"/>
<dbReference type="InParanoid" id="B3M5Z9"/>
<evidence type="ECO:0000256" key="8">
    <source>
        <dbReference type="ARBA" id="ARBA00022833"/>
    </source>
</evidence>
<keyword evidence="4" id="KW-0645">Protease</keyword>
<dbReference type="Proteomes" id="UP000007801">
    <property type="component" value="Unassembled WGS sequence"/>
</dbReference>
<keyword evidence="14" id="KW-1185">Reference proteome</keyword>
<proteinExistence type="inferred from homology"/>
<evidence type="ECO:0000256" key="11">
    <source>
        <dbReference type="SAM" id="SignalP"/>
    </source>
</evidence>
<dbReference type="GO" id="GO:0004181">
    <property type="term" value="F:metallocarboxypeptidase activity"/>
    <property type="evidence" value="ECO:0007669"/>
    <property type="project" value="InterPro"/>
</dbReference>
<dbReference type="GO" id="GO:0006508">
    <property type="term" value="P:proteolysis"/>
    <property type="evidence" value="ECO:0007669"/>
    <property type="project" value="UniProtKB-KW"/>
</dbReference>
<dbReference type="GO" id="GO:0005615">
    <property type="term" value="C:extracellular space"/>
    <property type="evidence" value="ECO:0007669"/>
    <property type="project" value="TreeGrafter"/>
</dbReference>
<evidence type="ECO:0000256" key="10">
    <source>
        <dbReference type="PROSITE-ProRule" id="PRU01379"/>
    </source>
</evidence>
<evidence type="ECO:0000313" key="14">
    <source>
        <dbReference type="Proteomes" id="UP000007801"/>
    </source>
</evidence>
<dbReference type="InterPro" id="IPR000834">
    <property type="entry name" value="Peptidase_M14"/>
</dbReference>
<evidence type="ECO:0000256" key="7">
    <source>
        <dbReference type="ARBA" id="ARBA00022801"/>
    </source>
</evidence>
<dbReference type="PANTHER" id="PTHR11705:SF140">
    <property type="entry name" value="FI02848P-RELATED"/>
    <property type="match status" value="1"/>
</dbReference>
<feature type="chain" id="PRO_5006454540" description="Peptidase M14 domain-containing protein" evidence="11">
    <location>
        <begin position="18"/>
        <end position="188"/>
    </location>
</feature>
<dbReference type="PANTHER" id="PTHR11705">
    <property type="entry name" value="PROTEASE FAMILY M14 CARBOXYPEPTIDASE A,B"/>
    <property type="match status" value="1"/>
</dbReference>
<name>B3M5Z9_DROAN</name>
<comment type="cofactor">
    <cofactor evidence="1">
        <name>Zn(2+)</name>
        <dbReference type="ChEBI" id="CHEBI:29105"/>
    </cofactor>
</comment>
<dbReference type="SUPFAM" id="SSF53187">
    <property type="entry name" value="Zn-dependent exopeptidases"/>
    <property type="match status" value="1"/>
</dbReference>
<dbReference type="GeneID" id="6506422"/>
<dbReference type="GO" id="GO:0008270">
    <property type="term" value="F:zinc ion binding"/>
    <property type="evidence" value="ECO:0007669"/>
    <property type="project" value="InterPro"/>
</dbReference>
<dbReference type="AlphaFoldDB" id="B3M5Z9"/>
<dbReference type="KEGG" id="dan:6506422"/>
<keyword evidence="5" id="KW-0479">Metal-binding</keyword>
<evidence type="ECO:0000256" key="6">
    <source>
        <dbReference type="ARBA" id="ARBA00022729"/>
    </source>
</evidence>
<evidence type="ECO:0000256" key="5">
    <source>
        <dbReference type="ARBA" id="ARBA00022723"/>
    </source>
</evidence>